<proteinExistence type="predicted"/>
<organism evidence="4 5">
    <name type="scientific">Anaerorhabdus furcosa</name>
    <dbReference type="NCBI Taxonomy" id="118967"/>
    <lineage>
        <taxon>Bacteria</taxon>
        <taxon>Bacillati</taxon>
        <taxon>Bacillota</taxon>
        <taxon>Erysipelotrichia</taxon>
        <taxon>Erysipelotrichales</taxon>
        <taxon>Erysipelotrichaceae</taxon>
        <taxon>Anaerorhabdus</taxon>
    </lineage>
</organism>
<sequence>MSYYHLTIDERSYIFNLLEHGMSIRSITKALQRSLSTISREIKRNKVQLDSLGKVYKYFPIKAQKLYNQRRENCHRRSAIHDETLVYIRNKISLHWLLEQISNRPTNEVTYVPSTSTIYRVIRENKIKSVSMKSLRQKGKFKRPAEKRGKFNDGGRTIKKRPNEIYKRAELGHWEGDTVESGRIDRTRKSKYCFVTLAERKSRYYIAILVPDRTSANVTPAIIKALKDFPGDLVRSITFDRGKEFSGYDEVEKALDCRTFFCDPYCSWQKGTNENSNGLLREFYPKGMNLSEVCKDQLITNLHLLNNRPRKCIKYKTPYEVIHDN</sequence>
<reference evidence="5" key="1">
    <citation type="submission" date="2017-02" db="EMBL/GenBank/DDBJ databases">
        <authorList>
            <person name="Varghese N."/>
            <person name="Submissions S."/>
        </authorList>
    </citation>
    <scope>NUCLEOTIDE SEQUENCE [LARGE SCALE GENOMIC DNA]</scope>
    <source>
        <strain evidence="5">ATCC 25662</strain>
    </source>
</reference>
<feature type="domain" description="Integrase catalytic" evidence="3">
    <location>
        <begin position="158"/>
        <end position="325"/>
    </location>
</feature>
<protein>
    <submittedName>
        <fullName evidence="4">Transposase, IS30 family</fullName>
    </submittedName>
</protein>
<dbReference type="GO" id="GO:0004803">
    <property type="term" value="F:transposase activity"/>
    <property type="evidence" value="ECO:0007669"/>
    <property type="project" value="TreeGrafter"/>
</dbReference>
<evidence type="ECO:0000313" key="4">
    <source>
        <dbReference type="EMBL" id="SJZ96272.1"/>
    </source>
</evidence>
<keyword evidence="1" id="KW-0233">DNA recombination</keyword>
<dbReference type="PROSITE" id="PS50994">
    <property type="entry name" value="INTEGRASE"/>
    <property type="match status" value="1"/>
</dbReference>
<dbReference type="Pfam" id="PF13936">
    <property type="entry name" value="HTH_38"/>
    <property type="match status" value="1"/>
</dbReference>
<dbReference type="GO" id="GO:0006310">
    <property type="term" value="P:DNA recombination"/>
    <property type="evidence" value="ECO:0007669"/>
    <property type="project" value="UniProtKB-KW"/>
</dbReference>
<dbReference type="InterPro" id="IPR051917">
    <property type="entry name" value="Transposase-Integrase"/>
</dbReference>
<keyword evidence="5" id="KW-1185">Reference proteome</keyword>
<dbReference type="Pfam" id="PF00665">
    <property type="entry name" value="rve"/>
    <property type="match status" value="1"/>
</dbReference>
<name>A0A1T4PXM5_9FIRM</name>
<feature type="compositionally biased region" description="Basic and acidic residues" evidence="2">
    <location>
        <begin position="143"/>
        <end position="153"/>
    </location>
</feature>
<accession>A0A1T4PXM5</accession>
<evidence type="ECO:0000256" key="1">
    <source>
        <dbReference type="ARBA" id="ARBA00023172"/>
    </source>
</evidence>
<dbReference type="InterPro" id="IPR012337">
    <property type="entry name" value="RNaseH-like_sf"/>
</dbReference>
<dbReference type="AlphaFoldDB" id="A0A1T4PXM5"/>
<dbReference type="EMBL" id="FUWY01000007">
    <property type="protein sequence ID" value="SJZ96272.1"/>
    <property type="molecule type" value="Genomic_DNA"/>
</dbReference>
<dbReference type="InterPro" id="IPR001584">
    <property type="entry name" value="Integrase_cat-core"/>
</dbReference>
<dbReference type="PANTHER" id="PTHR10948:SF23">
    <property type="entry name" value="TRANSPOSASE INSI FOR INSERTION SEQUENCE ELEMENT IS30A-RELATED"/>
    <property type="match status" value="1"/>
</dbReference>
<dbReference type="NCBIfam" id="NF033563">
    <property type="entry name" value="transpos_IS30"/>
    <property type="match status" value="1"/>
</dbReference>
<dbReference type="STRING" id="118967.SAMN02745191_2241"/>
<dbReference type="RefSeq" id="WP_078712631.1">
    <property type="nucleotide sequence ID" value="NZ_FUWY01000007.1"/>
</dbReference>
<dbReference type="GO" id="GO:0003676">
    <property type="term" value="F:nucleic acid binding"/>
    <property type="evidence" value="ECO:0007669"/>
    <property type="project" value="InterPro"/>
</dbReference>
<evidence type="ECO:0000313" key="5">
    <source>
        <dbReference type="Proteomes" id="UP000243297"/>
    </source>
</evidence>
<dbReference type="PANTHER" id="PTHR10948">
    <property type="entry name" value="TRANSPOSASE"/>
    <property type="match status" value="1"/>
</dbReference>
<dbReference type="InterPro" id="IPR053392">
    <property type="entry name" value="Transposase_IS30-like"/>
</dbReference>
<dbReference type="Gene3D" id="3.30.420.10">
    <property type="entry name" value="Ribonuclease H-like superfamily/Ribonuclease H"/>
    <property type="match status" value="1"/>
</dbReference>
<feature type="region of interest" description="Disordered" evidence="2">
    <location>
        <begin position="138"/>
        <end position="158"/>
    </location>
</feature>
<evidence type="ECO:0000256" key="2">
    <source>
        <dbReference type="SAM" id="MobiDB-lite"/>
    </source>
</evidence>
<gene>
    <name evidence="4" type="ORF">SAMN02745191_2241</name>
</gene>
<dbReference type="GO" id="GO:0015074">
    <property type="term" value="P:DNA integration"/>
    <property type="evidence" value="ECO:0007669"/>
    <property type="project" value="InterPro"/>
</dbReference>
<dbReference type="GO" id="GO:0005829">
    <property type="term" value="C:cytosol"/>
    <property type="evidence" value="ECO:0007669"/>
    <property type="project" value="TreeGrafter"/>
</dbReference>
<dbReference type="InterPro" id="IPR036397">
    <property type="entry name" value="RNaseH_sf"/>
</dbReference>
<dbReference type="InterPro" id="IPR025246">
    <property type="entry name" value="IS30-like_HTH"/>
</dbReference>
<evidence type="ECO:0000259" key="3">
    <source>
        <dbReference type="PROSITE" id="PS50994"/>
    </source>
</evidence>
<dbReference type="GO" id="GO:0032196">
    <property type="term" value="P:transposition"/>
    <property type="evidence" value="ECO:0007669"/>
    <property type="project" value="TreeGrafter"/>
</dbReference>
<dbReference type="OrthoDB" id="9803231at2"/>
<dbReference type="Proteomes" id="UP000243297">
    <property type="component" value="Unassembled WGS sequence"/>
</dbReference>
<dbReference type="SUPFAM" id="SSF53098">
    <property type="entry name" value="Ribonuclease H-like"/>
    <property type="match status" value="1"/>
</dbReference>